<evidence type="ECO:0000313" key="4">
    <source>
        <dbReference type="Proteomes" id="UP000027821"/>
    </source>
</evidence>
<reference evidence="3 4" key="1">
    <citation type="submission" date="2014-04" db="EMBL/GenBank/DDBJ databases">
        <title>Characterization and application of a salt tolerant electro-active bacterium.</title>
        <authorList>
            <person name="Yang L."/>
            <person name="Wei S."/>
            <person name="Tay Q.X.M."/>
        </authorList>
    </citation>
    <scope>NUCLEOTIDE SEQUENCE [LARGE SCALE GENOMIC DNA]</scope>
    <source>
        <strain evidence="3 4">LY1</strain>
    </source>
</reference>
<accession>A0A074KU63</accession>
<dbReference type="EMBL" id="JMIH01000024">
    <property type="protein sequence ID" value="KEO72459.1"/>
    <property type="molecule type" value="Genomic_DNA"/>
</dbReference>
<dbReference type="InterPro" id="IPR045851">
    <property type="entry name" value="AMP-bd_C_sf"/>
</dbReference>
<feature type="domain" description="AMP-dependent synthetase/ligase" evidence="2">
    <location>
        <begin position="48"/>
        <end position="197"/>
    </location>
</feature>
<keyword evidence="4" id="KW-1185">Reference proteome</keyword>
<dbReference type="Proteomes" id="UP000027821">
    <property type="component" value="Unassembled WGS sequence"/>
</dbReference>
<dbReference type="Gene3D" id="3.40.50.12780">
    <property type="entry name" value="N-terminal domain of ligase-like"/>
    <property type="match status" value="1"/>
</dbReference>
<dbReference type="eggNOG" id="COG0318">
    <property type="taxonomic scope" value="Bacteria"/>
</dbReference>
<evidence type="ECO:0000256" key="1">
    <source>
        <dbReference type="ARBA" id="ARBA00006432"/>
    </source>
</evidence>
<dbReference type="GO" id="GO:0031956">
    <property type="term" value="F:medium-chain fatty acid-CoA ligase activity"/>
    <property type="evidence" value="ECO:0007669"/>
    <property type="project" value="TreeGrafter"/>
</dbReference>
<proteinExistence type="inferred from homology"/>
<comment type="caution">
    <text evidence="3">The sequence shown here is derived from an EMBL/GenBank/DDBJ whole genome shotgun (WGS) entry which is preliminary data.</text>
</comment>
<dbReference type="STRING" id="1048983.EL17_17110"/>
<dbReference type="Pfam" id="PF00501">
    <property type="entry name" value="AMP-binding"/>
    <property type="match status" value="1"/>
</dbReference>
<dbReference type="AlphaFoldDB" id="A0A074KU63"/>
<protein>
    <recommendedName>
        <fullName evidence="2">AMP-dependent synthetase/ligase domain-containing protein</fullName>
    </recommendedName>
</protein>
<comment type="similarity">
    <text evidence="1">Belongs to the ATP-dependent AMP-binding enzyme family.</text>
</comment>
<dbReference type="SUPFAM" id="SSF56801">
    <property type="entry name" value="Acetyl-CoA synthetase-like"/>
    <property type="match status" value="1"/>
</dbReference>
<dbReference type="Gene3D" id="3.30.300.30">
    <property type="match status" value="1"/>
</dbReference>
<dbReference type="OrthoDB" id="8870348at2"/>
<dbReference type="PANTHER" id="PTHR43201">
    <property type="entry name" value="ACYL-COA SYNTHETASE"/>
    <property type="match status" value="1"/>
</dbReference>
<dbReference type="InterPro" id="IPR042099">
    <property type="entry name" value="ANL_N_sf"/>
</dbReference>
<organism evidence="3 4">
    <name type="scientific">Anditalea andensis</name>
    <dbReference type="NCBI Taxonomy" id="1048983"/>
    <lineage>
        <taxon>Bacteria</taxon>
        <taxon>Pseudomonadati</taxon>
        <taxon>Bacteroidota</taxon>
        <taxon>Cytophagia</taxon>
        <taxon>Cytophagales</taxon>
        <taxon>Cytophagaceae</taxon>
        <taxon>Anditalea</taxon>
    </lineage>
</organism>
<evidence type="ECO:0000259" key="2">
    <source>
        <dbReference type="Pfam" id="PF00501"/>
    </source>
</evidence>
<evidence type="ECO:0000313" key="3">
    <source>
        <dbReference type="EMBL" id="KEO72459.1"/>
    </source>
</evidence>
<dbReference type="RefSeq" id="WP_035077658.1">
    <property type="nucleotide sequence ID" value="NZ_JMIH01000024.1"/>
</dbReference>
<dbReference type="GO" id="GO:0006631">
    <property type="term" value="P:fatty acid metabolic process"/>
    <property type="evidence" value="ECO:0007669"/>
    <property type="project" value="TreeGrafter"/>
</dbReference>
<sequence length="360" mass="40443">MSKIFVGNHIFTFDQIHIGDWPSLSAYIDEALGFCREWLLGTDYFWLQTSGSTGIPKKIKVHREQMTISANATRNFFKIQEEADLLCCLNTQMIGGKMMLVRAMEWKSNLYLVEPTSDPLAAFGMSQPFDFAAMVPFQVETSLDNSHSSQMLTHIKNLIIGGAPIKNDLMARVAKLPINVYQTFGMTETVSHVALAKISTDGELIYHALPGVHLSIGANSNLIISAPMAIEKTIHTNDIVSLINDHSFKWKGRSDFTINSGGIKIQPEEVEKTISKELGEYLQGKRFFIFGEKNENFGQIICLLVEDASVSDRQSEFLIQKMKEKMSRYQVPKKVFFLNSFEITASGKINRPATLEKLSL</sequence>
<dbReference type="InterPro" id="IPR000873">
    <property type="entry name" value="AMP-dep_synth/lig_dom"/>
</dbReference>
<name>A0A074KU63_9BACT</name>
<dbReference type="PANTHER" id="PTHR43201:SF8">
    <property type="entry name" value="ACYL-COA SYNTHETASE FAMILY MEMBER 3"/>
    <property type="match status" value="1"/>
</dbReference>
<gene>
    <name evidence="3" type="ORF">EL17_17110</name>
</gene>